<dbReference type="PANTHER" id="PTHR43792">
    <property type="entry name" value="GNAT FAMILY, PUTATIVE (AFU_ORTHOLOGUE AFUA_3G00765)-RELATED-RELATED"/>
    <property type="match status" value="1"/>
</dbReference>
<dbReference type="CDD" id="cd04301">
    <property type="entry name" value="NAT_SF"/>
    <property type="match status" value="1"/>
</dbReference>
<evidence type="ECO:0000259" key="1">
    <source>
        <dbReference type="PROSITE" id="PS51186"/>
    </source>
</evidence>
<dbReference type="PROSITE" id="PS51186">
    <property type="entry name" value="GNAT"/>
    <property type="match status" value="1"/>
</dbReference>
<protein>
    <submittedName>
        <fullName evidence="2">Acetyltransferase</fullName>
        <ecNumber evidence="2">2.3.1.-</ecNumber>
    </submittedName>
</protein>
<dbReference type="EMBL" id="JMPJ01000059">
    <property type="protein sequence ID" value="KFC80135.1"/>
    <property type="molecule type" value="Genomic_DNA"/>
</dbReference>
<proteinExistence type="predicted"/>
<dbReference type="InterPro" id="IPR000182">
    <property type="entry name" value="GNAT_dom"/>
</dbReference>
<dbReference type="Gene3D" id="3.40.630.30">
    <property type="match status" value="1"/>
</dbReference>
<dbReference type="Pfam" id="PF13302">
    <property type="entry name" value="Acetyltransf_3"/>
    <property type="match status" value="1"/>
</dbReference>
<comment type="caution">
    <text evidence="2">The sequence shown here is derived from an EMBL/GenBank/DDBJ whole genome shotgun (WGS) entry which is preliminary data.</text>
</comment>
<sequence>MMKTLTPLQLTSPRLVMQPIENEDWWLFQKLYQTPEVMRFIGDIDSPAQIRNRFEQRLGHWDRYADFWLCLVIRERQTGAAVGLTGFFPDWRPYQQGEVGFIISPEYQGKGFAVESLKAVLDFAFDTCGFHRLQANVLEGNFASRKVLEKCGFKLEGCLRDSYRIGEKWHNDWLLGILADDPRGELRVD</sequence>
<name>A0A085G8U0_EWIA3</name>
<feature type="domain" description="N-acetyltransferase" evidence="1">
    <location>
        <begin position="15"/>
        <end position="180"/>
    </location>
</feature>
<dbReference type="GO" id="GO:0016747">
    <property type="term" value="F:acyltransferase activity, transferring groups other than amino-acyl groups"/>
    <property type="evidence" value="ECO:0007669"/>
    <property type="project" value="InterPro"/>
</dbReference>
<dbReference type="InterPro" id="IPR051531">
    <property type="entry name" value="N-acetyltransferase"/>
</dbReference>
<keyword evidence="2" id="KW-0012">Acyltransferase</keyword>
<dbReference type="InterPro" id="IPR016181">
    <property type="entry name" value="Acyl_CoA_acyltransferase"/>
</dbReference>
<dbReference type="PANTHER" id="PTHR43792:SF1">
    <property type="entry name" value="N-ACETYLTRANSFERASE DOMAIN-CONTAINING PROTEIN"/>
    <property type="match status" value="1"/>
</dbReference>
<dbReference type="AlphaFoldDB" id="A0A085G8U0"/>
<dbReference type="Proteomes" id="UP000028640">
    <property type="component" value="Unassembled WGS sequence"/>
</dbReference>
<dbReference type="EC" id="2.3.1.-" evidence="2"/>
<organism evidence="2 3">
    <name type="scientific">Ewingella americana (strain ATCC 33852 / DSM 4580 / CCUG 14506 / JCM 5911 / LMG 7869 / NCTC 12157 / CDC 1468-78)</name>
    <dbReference type="NCBI Taxonomy" id="910964"/>
    <lineage>
        <taxon>Bacteria</taxon>
        <taxon>Pseudomonadati</taxon>
        <taxon>Pseudomonadota</taxon>
        <taxon>Gammaproteobacteria</taxon>
        <taxon>Enterobacterales</taxon>
        <taxon>Yersiniaceae</taxon>
        <taxon>Ewingella</taxon>
    </lineage>
</organism>
<gene>
    <name evidence="2" type="ORF">GEAM_2499</name>
</gene>
<keyword evidence="2" id="KW-0808">Transferase</keyword>
<evidence type="ECO:0000313" key="2">
    <source>
        <dbReference type="EMBL" id="KFC80135.1"/>
    </source>
</evidence>
<dbReference type="eggNOG" id="COG1670">
    <property type="taxonomic scope" value="Bacteria"/>
</dbReference>
<dbReference type="SUPFAM" id="SSF55729">
    <property type="entry name" value="Acyl-CoA N-acyltransferases (Nat)"/>
    <property type="match status" value="1"/>
</dbReference>
<dbReference type="RefSeq" id="WP_246867340.1">
    <property type="nucleotide sequence ID" value="NZ_JMPJ01000059.1"/>
</dbReference>
<dbReference type="STRING" id="910964.GEAM_2499"/>
<keyword evidence="3" id="KW-1185">Reference proteome</keyword>
<reference evidence="2 3" key="1">
    <citation type="submission" date="2014-05" db="EMBL/GenBank/DDBJ databases">
        <title>ATOL: Assembling a taxonomically balanced genome-scale reconstruction of the evolutionary history of the Enterobacteriaceae.</title>
        <authorList>
            <person name="Plunkett G.III."/>
            <person name="Neeno-Eckwall E.C."/>
            <person name="Glasner J.D."/>
            <person name="Perna N.T."/>
        </authorList>
    </citation>
    <scope>NUCLEOTIDE SEQUENCE [LARGE SCALE GENOMIC DNA]</scope>
    <source>
        <strain evidence="2 3">ATCC 33852</strain>
    </source>
</reference>
<accession>A0A085G8U0</accession>
<evidence type="ECO:0000313" key="3">
    <source>
        <dbReference type="Proteomes" id="UP000028640"/>
    </source>
</evidence>